<evidence type="ECO:0000256" key="6">
    <source>
        <dbReference type="PIRNR" id="PIRNR000535"/>
    </source>
</evidence>
<dbReference type="HOGENOM" id="CLU_050013_0_2_9"/>
<evidence type="ECO:0000256" key="4">
    <source>
        <dbReference type="ARBA" id="ARBA00022777"/>
    </source>
</evidence>
<dbReference type="RefSeq" id="WP_045671063.1">
    <property type="nucleotide sequence ID" value="NZ_CP011058.1"/>
</dbReference>
<dbReference type="GO" id="GO:0009024">
    <property type="term" value="F:tagatose-6-phosphate kinase activity"/>
    <property type="evidence" value="ECO:0007669"/>
    <property type="project" value="UniProtKB-EC"/>
</dbReference>
<dbReference type="Gene3D" id="3.40.1190.20">
    <property type="match status" value="1"/>
</dbReference>
<reference evidence="8 9" key="1">
    <citation type="journal article" date="2015" name="J. Biotechnol.">
        <title>Complete genome sequence of Paenibacillus beijingensis 7188(T) (=DSM 24997(T)), a novel rhizobacterium from jujube garden soil.</title>
        <authorList>
            <person name="Kwak Y."/>
            <person name="Shin J.H."/>
        </authorList>
    </citation>
    <scope>NUCLEOTIDE SEQUENCE [LARGE SCALE GENOMIC DNA]</scope>
    <source>
        <strain evidence="8 9">DSM 24997</strain>
    </source>
</reference>
<comment type="similarity">
    <text evidence="6">Belongs to the carbohydrate kinase PfkB family. LacC subfamily.</text>
</comment>
<keyword evidence="3 6" id="KW-0547">Nucleotide-binding</keyword>
<dbReference type="InterPro" id="IPR017583">
    <property type="entry name" value="Tagatose/fructose_Pkinase"/>
</dbReference>
<dbReference type="GO" id="GO:0005988">
    <property type="term" value="P:lactose metabolic process"/>
    <property type="evidence" value="ECO:0007669"/>
    <property type="project" value="UniProtKB-KW"/>
</dbReference>
<organism evidence="8 9">
    <name type="scientific">Paenibacillus beijingensis</name>
    <dbReference type="NCBI Taxonomy" id="1126833"/>
    <lineage>
        <taxon>Bacteria</taxon>
        <taxon>Bacillati</taxon>
        <taxon>Bacillota</taxon>
        <taxon>Bacilli</taxon>
        <taxon>Bacillales</taxon>
        <taxon>Paenibacillaceae</taxon>
        <taxon>Paenibacillus</taxon>
    </lineage>
</organism>
<evidence type="ECO:0000256" key="1">
    <source>
        <dbReference type="ARBA" id="ARBA00005380"/>
    </source>
</evidence>
<dbReference type="PIRSF" id="PIRSF000535">
    <property type="entry name" value="1PFK/6PFK/LacC"/>
    <property type="match status" value="1"/>
</dbReference>
<evidence type="ECO:0000313" key="9">
    <source>
        <dbReference type="Proteomes" id="UP000032633"/>
    </source>
</evidence>
<keyword evidence="2 6" id="KW-0808">Transferase</keyword>
<dbReference type="GO" id="GO:0008443">
    <property type="term" value="F:phosphofructokinase activity"/>
    <property type="evidence" value="ECO:0007669"/>
    <property type="project" value="TreeGrafter"/>
</dbReference>
<gene>
    <name evidence="8" type="ORF">VN24_15050</name>
</gene>
<keyword evidence="9" id="KW-1185">Reference proteome</keyword>
<dbReference type="InterPro" id="IPR029056">
    <property type="entry name" value="Ribokinase-like"/>
</dbReference>
<evidence type="ECO:0000256" key="3">
    <source>
        <dbReference type="ARBA" id="ARBA00022741"/>
    </source>
</evidence>
<dbReference type="PATRIC" id="fig|1126833.4.peg.3296"/>
<dbReference type="Proteomes" id="UP000032633">
    <property type="component" value="Chromosome"/>
</dbReference>
<keyword evidence="4 8" id="KW-0418">Kinase</keyword>
<comment type="pathway">
    <text evidence="6">Carbohydrate metabolism; D-tagatose 6-phosphate degradation; D-glyceraldehyde 3-phosphate and glycerone phosphate from D-tagatose 6-phosphate: step 1/2.</text>
</comment>
<accession>A0A0D5NKJ8</accession>
<keyword evidence="5 6" id="KW-0067">ATP-binding</keyword>
<dbReference type="FunFam" id="3.40.1190.20:FF:000001">
    <property type="entry name" value="Phosphofructokinase"/>
    <property type="match status" value="1"/>
</dbReference>
<dbReference type="OrthoDB" id="9801219at2"/>
<dbReference type="NCBIfam" id="TIGR03168">
    <property type="entry name" value="1-PFK"/>
    <property type="match status" value="1"/>
</dbReference>
<dbReference type="PANTHER" id="PTHR46566">
    <property type="entry name" value="1-PHOSPHOFRUCTOKINASE-RELATED"/>
    <property type="match status" value="1"/>
</dbReference>
<dbReference type="GO" id="GO:0016052">
    <property type="term" value="P:carbohydrate catabolic process"/>
    <property type="evidence" value="ECO:0007669"/>
    <property type="project" value="UniProtKB-ARBA"/>
</dbReference>
<comment type="similarity">
    <text evidence="1">Belongs to the carbohydrate kinase pfkB family.</text>
</comment>
<protein>
    <recommendedName>
        <fullName evidence="6">Tagatose-6-phosphate kinase</fullName>
        <ecNumber evidence="6">2.7.1.144</ecNumber>
    </recommendedName>
</protein>
<dbReference type="GO" id="GO:0005829">
    <property type="term" value="C:cytosol"/>
    <property type="evidence" value="ECO:0007669"/>
    <property type="project" value="TreeGrafter"/>
</dbReference>
<dbReference type="UniPathway" id="UPA00704">
    <property type="reaction ID" value="UER00715"/>
</dbReference>
<name>A0A0D5NKJ8_9BACL</name>
<evidence type="ECO:0000256" key="5">
    <source>
        <dbReference type="ARBA" id="ARBA00022840"/>
    </source>
</evidence>
<evidence type="ECO:0000313" key="8">
    <source>
        <dbReference type="EMBL" id="AJY75635.1"/>
    </source>
</evidence>
<dbReference type="STRING" id="1126833.VN24_15050"/>
<dbReference type="PANTHER" id="PTHR46566:SF2">
    <property type="entry name" value="ATP-DEPENDENT 6-PHOSPHOFRUCTOKINASE ISOZYME 2"/>
    <property type="match status" value="1"/>
</dbReference>
<dbReference type="EC" id="2.7.1.144" evidence="6"/>
<dbReference type="CDD" id="cd01164">
    <property type="entry name" value="FruK_PfkB_like"/>
    <property type="match status" value="1"/>
</dbReference>
<dbReference type="EMBL" id="CP011058">
    <property type="protein sequence ID" value="AJY75635.1"/>
    <property type="molecule type" value="Genomic_DNA"/>
</dbReference>
<feature type="domain" description="Carbohydrate kinase PfkB" evidence="7">
    <location>
        <begin position="6"/>
        <end position="290"/>
    </location>
</feature>
<evidence type="ECO:0000259" key="7">
    <source>
        <dbReference type="Pfam" id="PF00294"/>
    </source>
</evidence>
<dbReference type="GO" id="GO:0044281">
    <property type="term" value="P:small molecule metabolic process"/>
    <property type="evidence" value="ECO:0007669"/>
    <property type="project" value="UniProtKB-ARBA"/>
</dbReference>
<dbReference type="Pfam" id="PF00294">
    <property type="entry name" value="PfkB"/>
    <property type="match status" value="1"/>
</dbReference>
<evidence type="ECO:0000256" key="2">
    <source>
        <dbReference type="ARBA" id="ARBA00022679"/>
    </source>
</evidence>
<sequence length="310" mass="32163">MIKTVTLNAAVDKTYYLDAFLPESVNRAAEVYAVPGGKGLNAARVVHALGGRTQATGIVGGSNGQFIRTGLDAAGIAHDFAETEGESRLCLNFISRETNASTEVLEPGPTIGEAELAQVALKVTDGLTDSDIVILSGSLPKGAPAETYGKLIALIRQSGARAFLDTSGAALVHGLEATPFFIKPNKDEAEALLGISVRDEHEVAATVRHWMAAGIACPIVTLGASGSIAGFGGTCYRVHAPRIEAVNTVGCGDSFVAGMAVAMRGGMPIREALRFATAVGAANALTRHAGEVYESDVLRLTEQVEVTELS</sequence>
<dbReference type="SUPFAM" id="SSF53613">
    <property type="entry name" value="Ribokinase-like"/>
    <property type="match status" value="1"/>
</dbReference>
<dbReference type="AlphaFoldDB" id="A0A0D5NKJ8"/>
<reference evidence="9" key="2">
    <citation type="submission" date="2015-03" db="EMBL/GenBank/DDBJ databases">
        <title>Genome sequence of Paenibacillus beijingensis strain DSM 24997T.</title>
        <authorList>
            <person name="Kwak Y."/>
            <person name="Shin J.-H."/>
        </authorList>
    </citation>
    <scope>NUCLEOTIDE SEQUENCE [LARGE SCALE GENOMIC DNA]</scope>
    <source>
        <strain evidence="9">DSM 24997</strain>
    </source>
</reference>
<dbReference type="GO" id="GO:0005524">
    <property type="term" value="F:ATP binding"/>
    <property type="evidence" value="ECO:0007669"/>
    <property type="project" value="UniProtKB-KW"/>
</dbReference>
<keyword evidence="6" id="KW-0423">Lactose metabolism</keyword>
<proteinExistence type="inferred from homology"/>
<comment type="catalytic activity">
    <reaction evidence="6">
        <text>D-tagatofuranose 6-phosphate + ATP = D-tagatofuranose 1,6-bisphosphate + ADP + H(+)</text>
        <dbReference type="Rhea" id="RHEA:12420"/>
        <dbReference type="ChEBI" id="CHEBI:15378"/>
        <dbReference type="ChEBI" id="CHEBI:30616"/>
        <dbReference type="ChEBI" id="CHEBI:58694"/>
        <dbReference type="ChEBI" id="CHEBI:58695"/>
        <dbReference type="ChEBI" id="CHEBI:456216"/>
        <dbReference type="EC" id="2.7.1.144"/>
    </reaction>
</comment>
<dbReference type="InterPro" id="IPR011611">
    <property type="entry name" value="PfkB_dom"/>
</dbReference>
<dbReference type="GO" id="GO:2001059">
    <property type="term" value="P:D-tagatose 6-phosphate catabolic process"/>
    <property type="evidence" value="ECO:0007669"/>
    <property type="project" value="UniProtKB-UniPathway"/>
</dbReference>
<dbReference type="KEGG" id="pbj:VN24_15050"/>